<dbReference type="AlphaFoldDB" id="A0A0M6XPN8"/>
<name>A0A0M6XPN8_9RHOB</name>
<keyword evidence="2" id="KW-1185">Reference proteome</keyword>
<proteinExistence type="predicted"/>
<sequence length="198" mass="22277">MQIKRDFEETEGWLRALTKGLPVAIMPNPLAAEALGESSNAISKKVKNGDVPVITIGERRYISADFVAERVEAERALKASIIHKLEHVARNGATIFYGELMEMVGMKWQSPPDRSKIGYILGAISRKTFEEEGILLSALVHRKGPEPTSPGPGYRELMASLREDHDDLDFDPEEDQEIMLDRHMSAVWKHYGAKRARH</sequence>
<evidence type="ECO:0000313" key="1">
    <source>
        <dbReference type="EMBL" id="CTQ33136.1"/>
    </source>
</evidence>
<dbReference type="EMBL" id="CXPG01000018">
    <property type="protein sequence ID" value="CTQ33136.1"/>
    <property type="molecule type" value="Genomic_DNA"/>
</dbReference>
<protein>
    <submittedName>
        <fullName evidence="1">Uncharacterized protein</fullName>
    </submittedName>
</protein>
<dbReference type="RefSeq" id="WP_055682582.1">
    <property type="nucleotide sequence ID" value="NZ_CXPG01000018.1"/>
</dbReference>
<reference evidence="1 2" key="1">
    <citation type="submission" date="2015-07" db="EMBL/GenBank/DDBJ databases">
        <authorList>
            <person name="Noorani M."/>
        </authorList>
    </citation>
    <scope>NUCLEOTIDE SEQUENCE [LARGE SCALE GENOMIC DNA]</scope>
    <source>
        <strain evidence="1 2">CECT 5088</strain>
    </source>
</reference>
<accession>A0A0M6XPN8</accession>
<dbReference type="OrthoDB" id="7781637at2"/>
<organism evidence="1 2">
    <name type="scientific">Jannaschia rubra</name>
    <dbReference type="NCBI Taxonomy" id="282197"/>
    <lineage>
        <taxon>Bacteria</taxon>
        <taxon>Pseudomonadati</taxon>
        <taxon>Pseudomonadota</taxon>
        <taxon>Alphaproteobacteria</taxon>
        <taxon>Rhodobacterales</taxon>
        <taxon>Roseobacteraceae</taxon>
        <taxon>Jannaschia</taxon>
    </lineage>
</organism>
<evidence type="ECO:0000313" key="2">
    <source>
        <dbReference type="Proteomes" id="UP000048908"/>
    </source>
</evidence>
<gene>
    <name evidence="1" type="ORF">JAN5088_01916</name>
</gene>
<dbReference type="Proteomes" id="UP000048908">
    <property type="component" value="Unassembled WGS sequence"/>
</dbReference>